<evidence type="ECO:0000256" key="4">
    <source>
        <dbReference type="ARBA" id="ARBA00022679"/>
    </source>
</evidence>
<feature type="region of interest" description="Disordered" evidence="11">
    <location>
        <begin position="111"/>
        <end position="144"/>
    </location>
</feature>
<dbReference type="FunFam" id="3.30.200.20:FF:000007">
    <property type="entry name" value="Cyclin-dependent kinase 14, putative"/>
    <property type="match status" value="1"/>
</dbReference>
<accession>A0A5K3FPZ0</accession>
<feature type="compositionally biased region" description="Polar residues" evidence="11">
    <location>
        <begin position="668"/>
        <end position="689"/>
    </location>
</feature>
<dbReference type="PROSITE" id="PS00107">
    <property type="entry name" value="PROTEIN_KINASE_ATP"/>
    <property type="match status" value="1"/>
</dbReference>
<evidence type="ECO:0000256" key="8">
    <source>
        <dbReference type="ARBA" id="ARBA00047811"/>
    </source>
</evidence>
<evidence type="ECO:0000256" key="7">
    <source>
        <dbReference type="ARBA" id="ARBA00022840"/>
    </source>
</evidence>
<dbReference type="Gene3D" id="1.10.510.10">
    <property type="entry name" value="Transferase(Phosphotransferase) domain 1"/>
    <property type="match status" value="1"/>
</dbReference>
<dbReference type="InterPro" id="IPR008271">
    <property type="entry name" value="Ser/Thr_kinase_AS"/>
</dbReference>
<keyword evidence="4" id="KW-0808">Transferase</keyword>
<dbReference type="EC" id="2.7.11.22" evidence="2"/>
<dbReference type="GO" id="GO:0005634">
    <property type="term" value="C:nucleus"/>
    <property type="evidence" value="ECO:0007669"/>
    <property type="project" value="TreeGrafter"/>
</dbReference>
<dbReference type="PROSITE" id="PS50011">
    <property type="entry name" value="PROTEIN_KINASE_DOM"/>
    <property type="match status" value="1"/>
</dbReference>
<sequence length="860" mass="93176">MPYRKQKGFKFRKLFRKSPLSPPPPPPPPQTQFSACVTVPESLTAQTDDALTVSHRRAVSDLVVISPSSPPTSPFMQPTSKPPQTPDSGINQPSAVSLLCSSSSTFASSKMYSGSVDSAGTTSLTSNRFSWPKSSSPSDSSSLSTALSNNLRLTAEASTAASGNSLFTSPPRSSDSCKMANGCEVSGVGTPQHLPRFVAGATIAEEDEEAEETGMSLYLGGAVVTPPDSTTAPVGAVDSGFAATVAQVSRRTGTSAQELYARMKEVRRRPEDVRNRLRGQANAVVSSSSGGGAGTSKRLSLPASLHLPPHLRHKAIQLLEEPMTRRERRLSLSEIGFGKLQSYAKLDLLGQGTYATVYKGRSLLTENLVALKEIRLEHEEGAPCTAIREVSLLRDLRHANIVTLHDIIHTEKSLTLVFEYLQRDLKQYLHECHNLMHPENVRLFLYQLLRGLAFCHARRILHRDLKPQNLLINDRGDLKLADFGLARAKSIPIKTYSNEVVTLWYRPPDVLLGSTEYSTHIDMWGVGCIFFEMATGWPLFPGSTVEEELTLIFKRLGTPTESSWPGVTTHPHFSKALSYGPYPAVGRFPLSPQFSQSGQALLTSLLVYPGPRRISSQEALKHAYFARPISSSSSSAAGLPLEALAKLPDSASVFDVPGVRLHRDPGITPQTSLSNHHPHRSNGSTSYRNSMPVVYNDFNLSSNQNHMKQTQAHRHSQLQQHQQPHAHHQPAPPPPPPLPPHQSTSALVAGAATVYQRPVSMVPSNGIRPPAIAPRCYLPSQNGTGGGTITGYPPSVFVNCDAKQSSSTTSSQHPVNPFGQYPGHQRFHDGGSGIAGPASLASNARVVGDFHEGRHKNTLS</sequence>
<organism evidence="13">
    <name type="scientific">Mesocestoides corti</name>
    <name type="common">Flatworm</name>
    <dbReference type="NCBI Taxonomy" id="53468"/>
    <lineage>
        <taxon>Eukaryota</taxon>
        <taxon>Metazoa</taxon>
        <taxon>Spiralia</taxon>
        <taxon>Lophotrochozoa</taxon>
        <taxon>Platyhelminthes</taxon>
        <taxon>Cestoda</taxon>
        <taxon>Eucestoda</taxon>
        <taxon>Cyclophyllidea</taxon>
        <taxon>Mesocestoididae</taxon>
        <taxon>Mesocestoides</taxon>
    </lineage>
</organism>
<evidence type="ECO:0000256" key="9">
    <source>
        <dbReference type="ARBA" id="ARBA00048367"/>
    </source>
</evidence>
<feature type="compositionally biased region" description="Low complexity" evidence="11">
    <location>
        <begin position="126"/>
        <end position="144"/>
    </location>
</feature>
<dbReference type="SMART" id="SM00220">
    <property type="entry name" value="S_TKc"/>
    <property type="match status" value="1"/>
</dbReference>
<feature type="compositionally biased region" description="Basic residues" evidence="11">
    <location>
        <begin position="1"/>
        <end position="16"/>
    </location>
</feature>
<evidence type="ECO:0000256" key="10">
    <source>
        <dbReference type="PROSITE-ProRule" id="PRU10141"/>
    </source>
</evidence>
<dbReference type="GO" id="GO:0004693">
    <property type="term" value="F:cyclin-dependent protein serine/threonine kinase activity"/>
    <property type="evidence" value="ECO:0007669"/>
    <property type="project" value="UniProtKB-EC"/>
</dbReference>
<dbReference type="WBParaSite" id="MCU_009035-RA">
    <property type="protein sequence ID" value="MCU_009035-RA"/>
    <property type="gene ID" value="MCU_009035"/>
</dbReference>
<feature type="region of interest" description="Disordered" evidence="11">
    <location>
        <begin position="62"/>
        <end position="94"/>
    </location>
</feature>
<keyword evidence="6" id="KW-0418">Kinase</keyword>
<evidence type="ECO:0000256" key="2">
    <source>
        <dbReference type="ARBA" id="ARBA00012425"/>
    </source>
</evidence>
<name>A0A5K3FPZ0_MESCO</name>
<proteinExistence type="inferred from homology"/>
<feature type="compositionally biased region" description="Pro residues" evidence="11">
    <location>
        <begin position="20"/>
        <end position="30"/>
    </location>
</feature>
<keyword evidence="7 10" id="KW-0067">ATP-binding</keyword>
<evidence type="ECO:0000256" key="11">
    <source>
        <dbReference type="SAM" id="MobiDB-lite"/>
    </source>
</evidence>
<feature type="compositionally biased region" description="Pro residues" evidence="11">
    <location>
        <begin position="730"/>
        <end position="740"/>
    </location>
</feature>
<dbReference type="Pfam" id="PF00069">
    <property type="entry name" value="Pkinase"/>
    <property type="match status" value="1"/>
</dbReference>
<reference evidence="13" key="1">
    <citation type="submission" date="2019-11" db="UniProtKB">
        <authorList>
            <consortium name="WormBaseParasite"/>
        </authorList>
    </citation>
    <scope>IDENTIFICATION</scope>
</reference>
<protein>
    <recommendedName>
        <fullName evidence="2">cyclin-dependent kinase</fullName>
        <ecNumber evidence="2">2.7.11.22</ecNumber>
    </recommendedName>
</protein>
<dbReference type="Gene3D" id="3.30.200.20">
    <property type="entry name" value="Phosphorylase Kinase, domain 1"/>
    <property type="match status" value="1"/>
</dbReference>
<dbReference type="PANTHER" id="PTHR24056">
    <property type="entry name" value="CELL DIVISION PROTEIN KINASE"/>
    <property type="match status" value="1"/>
</dbReference>
<dbReference type="AlphaFoldDB" id="A0A5K3FPZ0"/>
<evidence type="ECO:0000256" key="1">
    <source>
        <dbReference type="ARBA" id="ARBA00006485"/>
    </source>
</evidence>
<keyword evidence="5 10" id="KW-0547">Nucleotide-binding</keyword>
<feature type="domain" description="Protein kinase" evidence="12">
    <location>
        <begin position="343"/>
        <end position="625"/>
    </location>
</feature>
<feature type="region of interest" description="Disordered" evidence="11">
    <location>
        <begin position="1"/>
        <end position="34"/>
    </location>
</feature>
<evidence type="ECO:0000259" key="12">
    <source>
        <dbReference type="PROSITE" id="PS50011"/>
    </source>
</evidence>
<comment type="catalytic activity">
    <reaction evidence="9">
        <text>L-seryl-[protein] + ATP = O-phospho-L-seryl-[protein] + ADP + H(+)</text>
        <dbReference type="Rhea" id="RHEA:17989"/>
        <dbReference type="Rhea" id="RHEA-COMP:9863"/>
        <dbReference type="Rhea" id="RHEA-COMP:11604"/>
        <dbReference type="ChEBI" id="CHEBI:15378"/>
        <dbReference type="ChEBI" id="CHEBI:29999"/>
        <dbReference type="ChEBI" id="CHEBI:30616"/>
        <dbReference type="ChEBI" id="CHEBI:83421"/>
        <dbReference type="ChEBI" id="CHEBI:456216"/>
        <dbReference type="EC" id="2.7.11.22"/>
    </reaction>
</comment>
<evidence type="ECO:0000256" key="6">
    <source>
        <dbReference type="ARBA" id="ARBA00022777"/>
    </source>
</evidence>
<feature type="region of interest" description="Disordered" evidence="11">
    <location>
        <begin position="706"/>
        <end position="745"/>
    </location>
</feature>
<dbReference type="FunFam" id="1.10.510.10:FF:000611">
    <property type="entry name" value="CMGC family protein kinase"/>
    <property type="match status" value="1"/>
</dbReference>
<dbReference type="InterPro" id="IPR000719">
    <property type="entry name" value="Prot_kinase_dom"/>
</dbReference>
<evidence type="ECO:0000256" key="3">
    <source>
        <dbReference type="ARBA" id="ARBA00022527"/>
    </source>
</evidence>
<dbReference type="PROSITE" id="PS00108">
    <property type="entry name" value="PROTEIN_KINASE_ST"/>
    <property type="match status" value="1"/>
</dbReference>
<keyword evidence="3" id="KW-0723">Serine/threonine-protein kinase</keyword>
<dbReference type="SUPFAM" id="SSF56112">
    <property type="entry name" value="Protein kinase-like (PK-like)"/>
    <property type="match status" value="1"/>
</dbReference>
<dbReference type="InterPro" id="IPR011009">
    <property type="entry name" value="Kinase-like_dom_sf"/>
</dbReference>
<feature type="binding site" evidence="10">
    <location>
        <position position="372"/>
    </location>
    <ligand>
        <name>ATP</name>
        <dbReference type="ChEBI" id="CHEBI:30616"/>
    </ligand>
</feature>
<comment type="catalytic activity">
    <reaction evidence="8">
        <text>L-threonyl-[protein] + ATP = O-phospho-L-threonyl-[protein] + ADP + H(+)</text>
        <dbReference type="Rhea" id="RHEA:46608"/>
        <dbReference type="Rhea" id="RHEA-COMP:11060"/>
        <dbReference type="Rhea" id="RHEA-COMP:11605"/>
        <dbReference type="ChEBI" id="CHEBI:15378"/>
        <dbReference type="ChEBI" id="CHEBI:30013"/>
        <dbReference type="ChEBI" id="CHEBI:30616"/>
        <dbReference type="ChEBI" id="CHEBI:61977"/>
        <dbReference type="ChEBI" id="CHEBI:456216"/>
        <dbReference type="EC" id="2.7.11.22"/>
    </reaction>
</comment>
<dbReference type="InterPro" id="IPR017441">
    <property type="entry name" value="Protein_kinase_ATP_BS"/>
</dbReference>
<dbReference type="InterPro" id="IPR050108">
    <property type="entry name" value="CDK"/>
</dbReference>
<comment type="similarity">
    <text evidence="1">Belongs to the protein kinase superfamily. CMGC Ser/Thr protein kinase family. CDC2/CDKX subfamily.</text>
</comment>
<dbReference type="GO" id="GO:0005524">
    <property type="term" value="F:ATP binding"/>
    <property type="evidence" value="ECO:0007669"/>
    <property type="project" value="UniProtKB-UniRule"/>
</dbReference>
<feature type="region of interest" description="Disordered" evidence="11">
    <location>
        <begin position="662"/>
        <end position="691"/>
    </location>
</feature>
<dbReference type="GO" id="GO:0005737">
    <property type="term" value="C:cytoplasm"/>
    <property type="evidence" value="ECO:0007669"/>
    <property type="project" value="TreeGrafter"/>
</dbReference>
<evidence type="ECO:0000256" key="5">
    <source>
        <dbReference type="ARBA" id="ARBA00022741"/>
    </source>
</evidence>
<dbReference type="PANTHER" id="PTHR24056:SF246">
    <property type="entry name" value="ECDYSONE-INDUCED PROTEIN 63E, ISOFORM N"/>
    <property type="match status" value="1"/>
</dbReference>
<feature type="compositionally biased region" description="Polar residues" evidence="11">
    <location>
        <begin position="115"/>
        <end position="125"/>
    </location>
</feature>
<evidence type="ECO:0000313" key="13">
    <source>
        <dbReference type="WBParaSite" id="MCU_009035-RA"/>
    </source>
</evidence>